<dbReference type="EMBL" id="JAGGLB010000043">
    <property type="protein sequence ID" value="MBP1996056.1"/>
    <property type="molecule type" value="Genomic_DNA"/>
</dbReference>
<protein>
    <submittedName>
        <fullName evidence="1">Asp-tRNA(Asn)/Glu-tRNA(Gln) amidotransferase A subunit family amidase</fullName>
    </submittedName>
</protein>
<dbReference type="Proteomes" id="UP001519287">
    <property type="component" value="Unassembled WGS sequence"/>
</dbReference>
<name>A0ABS4JAD1_9BACL</name>
<reference evidence="1 2" key="1">
    <citation type="submission" date="2021-03" db="EMBL/GenBank/DDBJ databases">
        <title>Genomic Encyclopedia of Type Strains, Phase IV (KMG-IV): sequencing the most valuable type-strain genomes for metagenomic binning, comparative biology and taxonomic classification.</title>
        <authorList>
            <person name="Goeker M."/>
        </authorList>
    </citation>
    <scope>NUCLEOTIDE SEQUENCE [LARGE SCALE GENOMIC DNA]</scope>
    <source>
        <strain evidence="1 2">DSM 26048</strain>
    </source>
</reference>
<comment type="caution">
    <text evidence="1">The sequence shown here is derived from an EMBL/GenBank/DDBJ whole genome shotgun (WGS) entry which is preliminary data.</text>
</comment>
<proteinExistence type="predicted"/>
<dbReference type="RefSeq" id="WP_209978134.1">
    <property type="nucleotide sequence ID" value="NZ_JAGGLB010000043.1"/>
</dbReference>
<organism evidence="1 2">
    <name type="scientific">Paenibacillus eucommiae</name>
    <dbReference type="NCBI Taxonomy" id="1355755"/>
    <lineage>
        <taxon>Bacteria</taxon>
        <taxon>Bacillati</taxon>
        <taxon>Bacillota</taxon>
        <taxon>Bacilli</taxon>
        <taxon>Bacillales</taxon>
        <taxon>Paenibacillaceae</taxon>
        <taxon>Paenibacillus</taxon>
    </lineage>
</organism>
<gene>
    <name evidence="1" type="ORF">J2Z66_007700</name>
</gene>
<dbReference type="SUPFAM" id="SSF75304">
    <property type="entry name" value="Amidase signature (AS) enzymes"/>
    <property type="match status" value="1"/>
</dbReference>
<keyword evidence="2" id="KW-1185">Reference proteome</keyword>
<sequence>MIREGIDLWVSPAQAGPAPEGFKETGRAGMTSIWTYAGVPTISIPNAKINGMPLGFQCIAGYGEDESLLHWAKEIEDILKRHNKE</sequence>
<accession>A0ABS4JAD1</accession>
<evidence type="ECO:0000313" key="1">
    <source>
        <dbReference type="EMBL" id="MBP1996056.1"/>
    </source>
</evidence>
<dbReference type="InterPro" id="IPR036928">
    <property type="entry name" value="AS_sf"/>
</dbReference>
<dbReference type="Gene3D" id="3.90.1300.10">
    <property type="entry name" value="Amidase signature (AS) domain"/>
    <property type="match status" value="1"/>
</dbReference>
<evidence type="ECO:0000313" key="2">
    <source>
        <dbReference type="Proteomes" id="UP001519287"/>
    </source>
</evidence>